<reference evidence="1" key="1">
    <citation type="submission" date="2023-07" db="EMBL/GenBank/DDBJ databases">
        <title>draft genome sequence of fig (Ficus carica).</title>
        <authorList>
            <person name="Takahashi T."/>
            <person name="Nishimura K."/>
        </authorList>
    </citation>
    <scope>NUCLEOTIDE SEQUENCE</scope>
</reference>
<dbReference type="Proteomes" id="UP001187192">
    <property type="component" value="Unassembled WGS sequence"/>
</dbReference>
<accession>A0AA88A923</accession>
<dbReference type="Gramene" id="FCD_00011937-RA">
    <property type="protein sequence ID" value="FCD_00011937-RA:cds"/>
    <property type="gene ID" value="FCD_00011937"/>
</dbReference>
<evidence type="ECO:0000313" key="2">
    <source>
        <dbReference type="Proteomes" id="UP001187192"/>
    </source>
</evidence>
<evidence type="ECO:0000313" key="1">
    <source>
        <dbReference type="EMBL" id="GMN47975.1"/>
    </source>
</evidence>
<keyword evidence="2" id="KW-1185">Reference proteome</keyword>
<proteinExistence type="predicted"/>
<comment type="caution">
    <text evidence="1">The sequence shown here is derived from an EMBL/GenBank/DDBJ whole genome shotgun (WGS) entry which is preliminary data.</text>
</comment>
<protein>
    <submittedName>
        <fullName evidence="1">Uncharacterized protein</fullName>
    </submittedName>
</protein>
<name>A0AA88A923_FICCA</name>
<gene>
    <name evidence="1" type="ORF">TIFTF001_017144</name>
</gene>
<organism evidence="1 2">
    <name type="scientific">Ficus carica</name>
    <name type="common">Common fig</name>
    <dbReference type="NCBI Taxonomy" id="3494"/>
    <lineage>
        <taxon>Eukaryota</taxon>
        <taxon>Viridiplantae</taxon>
        <taxon>Streptophyta</taxon>
        <taxon>Embryophyta</taxon>
        <taxon>Tracheophyta</taxon>
        <taxon>Spermatophyta</taxon>
        <taxon>Magnoliopsida</taxon>
        <taxon>eudicotyledons</taxon>
        <taxon>Gunneridae</taxon>
        <taxon>Pentapetalae</taxon>
        <taxon>rosids</taxon>
        <taxon>fabids</taxon>
        <taxon>Rosales</taxon>
        <taxon>Moraceae</taxon>
        <taxon>Ficeae</taxon>
        <taxon>Ficus</taxon>
    </lineage>
</organism>
<sequence>MRSHDRRSIEEAAARCKWSFGYDREAIVALRRSVGDQRRWWRQSTATISDKEEGKPR</sequence>
<dbReference type="EMBL" id="BTGU01000027">
    <property type="protein sequence ID" value="GMN47975.1"/>
    <property type="molecule type" value="Genomic_DNA"/>
</dbReference>
<dbReference type="AlphaFoldDB" id="A0AA88A923"/>